<dbReference type="SUPFAM" id="SSF48452">
    <property type="entry name" value="TPR-like"/>
    <property type="match status" value="1"/>
</dbReference>
<name>X1E1Y3_9ZZZZ</name>
<evidence type="ECO:0000313" key="5">
    <source>
        <dbReference type="EMBL" id="GAH02668.1"/>
    </source>
</evidence>
<accession>X1E1Y3</accession>
<keyword evidence="2" id="KW-0963">Cytoplasm</keyword>
<dbReference type="AlphaFoldDB" id="X1E1Y3"/>
<protein>
    <submittedName>
        <fullName evidence="5">Uncharacterized protein</fullName>
    </submittedName>
</protein>
<gene>
    <name evidence="5" type="ORF">S01H4_45892</name>
</gene>
<dbReference type="GO" id="GO:0003341">
    <property type="term" value="P:cilium movement"/>
    <property type="evidence" value="ECO:0007669"/>
    <property type="project" value="TreeGrafter"/>
</dbReference>
<reference evidence="5" key="1">
    <citation type="journal article" date="2014" name="Front. Microbiol.">
        <title>High frequency of phylogenetically diverse reductive dehalogenase-homologous genes in deep subseafloor sedimentary metagenomes.</title>
        <authorList>
            <person name="Kawai M."/>
            <person name="Futagami T."/>
            <person name="Toyoda A."/>
            <person name="Takaki Y."/>
            <person name="Nishi S."/>
            <person name="Hori S."/>
            <person name="Arai W."/>
            <person name="Tsubouchi T."/>
            <person name="Morono Y."/>
            <person name="Uchiyama I."/>
            <person name="Ito T."/>
            <person name="Fujiyama A."/>
            <person name="Inagaki F."/>
            <person name="Takami H."/>
        </authorList>
    </citation>
    <scope>NUCLEOTIDE SEQUENCE</scope>
    <source>
        <strain evidence="5">Expedition CK06-06</strain>
    </source>
</reference>
<evidence type="ECO:0000256" key="4">
    <source>
        <dbReference type="ARBA" id="ARBA00022803"/>
    </source>
</evidence>
<evidence type="ECO:0000256" key="2">
    <source>
        <dbReference type="ARBA" id="ARBA00022490"/>
    </source>
</evidence>
<evidence type="ECO:0000256" key="1">
    <source>
        <dbReference type="ARBA" id="ARBA00004496"/>
    </source>
</evidence>
<dbReference type="GO" id="GO:0005929">
    <property type="term" value="C:cilium"/>
    <property type="evidence" value="ECO:0007669"/>
    <property type="project" value="TreeGrafter"/>
</dbReference>
<sequence length="281" mass="32089">GYVLLHKGCCNFGLGELNLCLMFLGEASQLAKDINDKKLFLQTTKWLGFTYGVKGESDLALEYQKRYLALAIELNDKQEIIGAHNTLGMKFTERGEFKRAIEYLEKGLSICHEINSWKTFIVSSSLFEAFLKSNSLEKAQQCHNRMGVLIKQGTYKFNDLLYRLQEALLLKKTPHKTSHSKAEKIFKEVADKETTFIEFKIGALINLCDLYLTRLKETSNLKELDKIQPYIGKIRTIAENEGVHSLLAEMYSLQAKLRLVVFKFKDAQKLLASALNIANIY</sequence>
<dbReference type="PANTHER" id="PTHR46630">
    <property type="entry name" value="TETRATRICOPEPTIDE REPEAT PROTEIN 29"/>
    <property type="match status" value="1"/>
</dbReference>
<feature type="non-terminal residue" evidence="5">
    <location>
        <position position="281"/>
    </location>
</feature>
<proteinExistence type="predicted"/>
<evidence type="ECO:0000256" key="3">
    <source>
        <dbReference type="ARBA" id="ARBA00022737"/>
    </source>
</evidence>
<organism evidence="5">
    <name type="scientific">marine sediment metagenome</name>
    <dbReference type="NCBI Taxonomy" id="412755"/>
    <lineage>
        <taxon>unclassified sequences</taxon>
        <taxon>metagenomes</taxon>
        <taxon>ecological metagenomes</taxon>
    </lineage>
</organism>
<dbReference type="EMBL" id="BART01025585">
    <property type="protein sequence ID" value="GAH02668.1"/>
    <property type="molecule type" value="Genomic_DNA"/>
</dbReference>
<comment type="subcellular location">
    <subcellularLocation>
        <location evidence="1">Cytoplasm</location>
    </subcellularLocation>
</comment>
<keyword evidence="4" id="KW-0802">TPR repeat</keyword>
<dbReference type="InterPro" id="IPR011990">
    <property type="entry name" value="TPR-like_helical_dom_sf"/>
</dbReference>
<keyword evidence="3" id="KW-0677">Repeat</keyword>
<dbReference type="Gene3D" id="1.25.40.10">
    <property type="entry name" value="Tetratricopeptide repeat domain"/>
    <property type="match status" value="1"/>
</dbReference>
<dbReference type="InterPro" id="IPR019734">
    <property type="entry name" value="TPR_rpt"/>
</dbReference>
<feature type="non-terminal residue" evidence="5">
    <location>
        <position position="1"/>
    </location>
</feature>
<dbReference type="SMART" id="SM00028">
    <property type="entry name" value="TPR"/>
    <property type="match status" value="2"/>
</dbReference>
<dbReference type="GO" id="GO:0005737">
    <property type="term" value="C:cytoplasm"/>
    <property type="evidence" value="ECO:0007669"/>
    <property type="project" value="UniProtKB-SubCell"/>
</dbReference>
<dbReference type="PANTHER" id="PTHR46630:SF1">
    <property type="entry name" value="TETRATRICOPEPTIDE REPEAT PROTEIN 29"/>
    <property type="match status" value="1"/>
</dbReference>
<dbReference type="InterPro" id="IPR051476">
    <property type="entry name" value="Bac_ResReg_Asp_Phosphatase"/>
</dbReference>
<comment type="caution">
    <text evidence="5">The sequence shown here is derived from an EMBL/GenBank/DDBJ whole genome shotgun (WGS) entry which is preliminary data.</text>
</comment>